<evidence type="ECO:0000256" key="3">
    <source>
        <dbReference type="SAM" id="SignalP"/>
    </source>
</evidence>
<accession>A0A5C5BDV3</accession>
<dbReference type="RefSeq" id="WP_139986855.1">
    <property type="nucleotide sequence ID" value="NZ_VENP01000025.1"/>
</dbReference>
<sequence>MRARGGRVVVAALTAFGLGLLGASATAAGEDSPGPSGPDVSAEASDAPSADAPATDPASGDADEATDPGEPELAVVTLTNGLQVADAPGPLVATGSTVTWTYLVANTGTVDLVLDSVQDAWTAGDGANGIRDVPLPDPPEGSDLLVLEPGDEVVLEATGTALAGQFENTVTASSTPIVLPGPPSGDPVTASDTSWYTGGDTGLTVTALVDGAAVTGPPGPGFAVGDTVPLRVEVTNTGSVALTDVALDVVGTVRGETPVRAEQSWDSLDPGQTQAYETSVTVVAGQLSLVAGATASSDLGPVAGADTSALYGGTPSFTVAVAANGVSAGAAPGPLVASGAPVSADVTVTNTGDTFLATIAPTITLAATGGGSEPVQASGSDDRPLAPGATRTFTADVTAGAGQWSLQADVTAVAVTGDGTGLEQQPGAVSATTWFQAGDAGLTVVKQVNGSTTDSAPGLAVAAGDDLTWTYTVRNTGTLPLTGLTVTDRETTSATDGPVVFSGEIESLAPGAETALTATGRARAGDYRNTVTVTGQSSAGEISAADDAYYVGGTGALTVTKQVAAADDLGQATGDFADSAEVPQGENVVWQVVVTNNGDAALTDLVAVDAGIGRTAREESLAPGGSITVLLAGTADADLENEVLVSAVTTAGEVVEGSATATLTVVAAEEVTDEGSATAEAAPVADDGGGSSAALWWTLGTLAAAGLVAALIVGLRRRQAALAGAGAGAGEPGAGEGTDGPPTPSAR</sequence>
<dbReference type="OrthoDB" id="3225333at2"/>
<feature type="signal peptide" evidence="3">
    <location>
        <begin position="1"/>
        <end position="27"/>
    </location>
</feature>
<feature type="chain" id="PRO_5023106799" description="DUF7507 domain-containing protein" evidence="3">
    <location>
        <begin position="28"/>
        <end position="747"/>
    </location>
</feature>
<organism evidence="5 6">
    <name type="scientific">Miniimonas arenae</name>
    <dbReference type="NCBI Taxonomy" id="676201"/>
    <lineage>
        <taxon>Bacteria</taxon>
        <taxon>Bacillati</taxon>
        <taxon>Actinomycetota</taxon>
        <taxon>Actinomycetes</taxon>
        <taxon>Micrococcales</taxon>
        <taxon>Beutenbergiaceae</taxon>
        <taxon>Miniimonas</taxon>
    </lineage>
</organism>
<dbReference type="Gene3D" id="2.60.40.10">
    <property type="entry name" value="Immunoglobulins"/>
    <property type="match status" value="1"/>
</dbReference>
<feature type="transmembrane region" description="Helical" evidence="2">
    <location>
        <begin position="694"/>
        <end position="715"/>
    </location>
</feature>
<dbReference type="GO" id="GO:0005975">
    <property type="term" value="P:carbohydrate metabolic process"/>
    <property type="evidence" value="ECO:0007669"/>
    <property type="project" value="UniProtKB-ARBA"/>
</dbReference>
<feature type="region of interest" description="Disordered" evidence="1">
    <location>
        <begin position="25"/>
        <end position="69"/>
    </location>
</feature>
<evidence type="ECO:0000313" key="5">
    <source>
        <dbReference type="EMBL" id="TNU74085.1"/>
    </source>
</evidence>
<feature type="compositionally biased region" description="Low complexity" evidence="1">
    <location>
        <begin position="38"/>
        <end position="60"/>
    </location>
</feature>
<dbReference type="Proteomes" id="UP000313849">
    <property type="component" value="Unassembled WGS sequence"/>
</dbReference>
<feature type="compositionally biased region" description="Gly residues" evidence="1">
    <location>
        <begin position="725"/>
        <end position="738"/>
    </location>
</feature>
<evidence type="ECO:0000256" key="1">
    <source>
        <dbReference type="SAM" id="MobiDB-lite"/>
    </source>
</evidence>
<keyword evidence="6" id="KW-1185">Reference proteome</keyword>
<dbReference type="EMBL" id="VENP01000025">
    <property type="protein sequence ID" value="TNU74085.1"/>
    <property type="molecule type" value="Genomic_DNA"/>
</dbReference>
<evidence type="ECO:0000313" key="6">
    <source>
        <dbReference type="Proteomes" id="UP000313849"/>
    </source>
</evidence>
<evidence type="ECO:0000256" key="2">
    <source>
        <dbReference type="SAM" id="Phobius"/>
    </source>
</evidence>
<reference evidence="5 6" key="1">
    <citation type="submission" date="2019-06" db="EMBL/GenBank/DDBJ databases">
        <title>Draft genome sequence of Miniimonas arenae KCTC 19750T isolated from sea sand.</title>
        <authorList>
            <person name="Park S.-J."/>
        </authorList>
    </citation>
    <scope>NUCLEOTIDE SEQUENCE [LARGE SCALE GENOMIC DNA]</scope>
    <source>
        <strain evidence="5 6">KCTC 19750</strain>
    </source>
</reference>
<proteinExistence type="predicted"/>
<dbReference type="InterPro" id="IPR055354">
    <property type="entry name" value="DUF7507"/>
</dbReference>
<gene>
    <name evidence="5" type="ORF">FH969_08040</name>
</gene>
<feature type="region of interest" description="Disordered" evidence="1">
    <location>
        <begin position="724"/>
        <end position="747"/>
    </location>
</feature>
<evidence type="ECO:0000259" key="4">
    <source>
        <dbReference type="Pfam" id="PF24346"/>
    </source>
</evidence>
<dbReference type="NCBIfam" id="TIGR01451">
    <property type="entry name" value="B_ant_repeat"/>
    <property type="match status" value="1"/>
</dbReference>
<protein>
    <recommendedName>
        <fullName evidence="4">DUF7507 domain-containing protein</fullName>
    </recommendedName>
</protein>
<feature type="domain" description="DUF7507" evidence="4">
    <location>
        <begin position="441"/>
        <end position="541"/>
    </location>
</feature>
<name>A0A5C5BDV3_9MICO</name>
<dbReference type="InterPro" id="IPR047589">
    <property type="entry name" value="DUF11_rpt"/>
</dbReference>
<keyword evidence="3" id="KW-0732">Signal</keyword>
<dbReference type="AlphaFoldDB" id="A0A5C5BDV3"/>
<keyword evidence="2" id="KW-0472">Membrane</keyword>
<keyword evidence="2" id="KW-0812">Transmembrane</keyword>
<comment type="caution">
    <text evidence="5">The sequence shown here is derived from an EMBL/GenBank/DDBJ whole genome shotgun (WGS) entry which is preliminary data.</text>
</comment>
<dbReference type="InterPro" id="IPR013783">
    <property type="entry name" value="Ig-like_fold"/>
</dbReference>
<keyword evidence="2" id="KW-1133">Transmembrane helix</keyword>
<dbReference type="Pfam" id="PF24346">
    <property type="entry name" value="DUF7507"/>
    <property type="match status" value="1"/>
</dbReference>